<dbReference type="FunFam" id="3.30.200.20:FF:000097">
    <property type="entry name" value="Probable serine/threonine-protein kinase nek1"/>
    <property type="match status" value="1"/>
</dbReference>
<dbReference type="KEGG" id="tet:TTHERM_00245740"/>
<dbReference type="InterPro" id="IPR000719">
    <property type="entry name" value="Prot_kinase_dom"/>
</dbReference>
<dbReference type="EC" id="2.7.11.1" evidence="2"/>
<evidence type="ECO:0000256" key="5">
    <source>
        <dbReference type="ARBA" id="ARBA00022741"/>
    </source>
</evidence>
<evidence type="ECO:0000259" key="11">
    <source>
        <dbReference type="PROSITE" id="PS50011"/>
    </source>
</evidence>
<comment type="catalytic activity">
    <reaction evidence="8">
        <text>L-threonyl-[protein] + ATP = O-phospho-L-threonyl-[protein] + ADP + H(+)</text>
        <dbReference type="Rhea" id="RHEA:46608"/>
        <dbReference type="Rhea" id="RHEA-COMP:11060"/>
        <dbReference type="Rhea" id="RHEA-COMP:11605"/>
        <dbReference type="ChEBI" id="CHEBI:15378"/>
        <dbReference type="ChEBI" id="CHEBI:30013"/>
        <dbReference type="ChEBI" id="CHEBI:30616"/>
        <dbReference type="ChEBI" id="CHEBI:61977"/>
        <dbReference type="ChEBI" id="CHEBI:456216"/>
        <dbReference type="EC" id="2.7.11.1"/>
    </reaction>
</comment>
<dbReference type="GeneID" id="7841498"/>
<evidence type="ECO:0000256" key="6">
    <source>
        <dbReference type="ARBA" id="ARBA00022777"/>
    </source>
</evidence>
<keyword evidence="5 10" id="KW-0547">Nucleotide-binding</keyword>
<dbReference type="PANTHER" id="PTHR44899">
    <property type="entry name" value="CAMK FAMILY PROTEIN KINASE"/>
    <property type="match status" value="1"/>
</dbReference>
<dbReference type="SUPFAM" id="SSF56112">
    <property type="entry name" value="Protein kinase-like (PK-like)"/>
    <property type="match status" value="1"/>
</dbReference>
<keyword evidence="6 12" id="KW-0418">Kinase</keyword>
<evidence type="ECO:0000256" key="3">
    <source>
        <dbReference type="ARBA" id="ARBA00022527"/>
    </source>
</evidence>
<dbReference type="PANTHER" id="PTHR44899:SF3">
    <property type="entry name" value="SERINE_THREONINE-PROTEIN KINASE NEK1"/>
    <property type="match status" value="1"/>
</dbReference>
<dbReference type="GO" id="GO:0005524">
    <property type="term" value="F:ATP binding"/>
    <property type="evidence" value="ECO:0007669"/>
    <property type="project" value="UniProtKB-UniRule"/>
</dbReference>
<evidence type="ECO:0000313" key="12">
    <source>
        <dbReference type="EMBL" id="EAS03558.1"/>
    </source>
</evidence>
<dbReference type="PROSITE" id="PS00108">
    <property type="entry name" value="PROTEIN_KINASE_ST"/>
    <property type="match status" value="1"/>
</dbReference>
<dbReference type="Proteomes" id="UP000009168">
    <property type="component" value="Unassembled WGS sequence"/>
</dbReference>
<keyword evidence="4" id="KW-0808">Transferase</keyword>
<dbReference type="Gene3D" id="3.30.200.20">
    <property type="entry name" value="Phosphorylase Kinase, domain 1"/>
    <property type="match status" value="1"/>
</dbReference>
<dbReference type="InterPro" id="IPR051131">
    <property type="entry name" value="NEK_Ser/Thr_kinase_NIMA"/>
</dbReference>
<feature type="binding site" evidence="10">
    <location>
        <position position="35"/>
    </location>
    <ligand>
        <name>ATP</name>
        <dbReference type="ChEBI" id="CHEBI:30616"/>
    </ligand>
</feature>
<sequence length="543" mass="62592">MSLKDFVNLQKIGEGSYSSVHKVRRISDNQEYALKKVKLSGLSEKEKDNALNEIRILASIAHPNMIAYKDAFFDESSHSLCIVMELAVNGDLSKKIDSAKKRNSFVPEEEIWTVALHMLRGLKAMHSKKILHRDLKCANVFISKQDEYKIGDLNVSKVAKRGLVYTQTGTPYYASPEVWRDEPYDSSSDIWSFGCILYELAALNPPFRAKDMEGLYKKVQKGIFERIPQRYSNDLQKFIALCLQVSSVQRPSVTQLLNNVLLKRNTQFLAESPEEQQDKENTLSPEDLLNTIKMPKNPRQLKEKLPKPQYDKEILNNSYDGEIQRKERNHNRNMSVKMNRIQSVTNHKQHQYLQQQQQLMLEQEGKDVVLPLIPRSQQQKILEPISNSQLQAQQNNSNIIGSQNDIYSRIGSNRYENSSSIVSDSRNYLQEIQPKKRINQNGSSGNYNEDYSQKYNRYDQQPRSINSPTISVISKKDTGYSNPVNSINPLRNRVNSINQINSYARIANLYQNSKNPYNNYSGNSMQSVSIDYNPQYSRPVWWG</sequence>
<evidence type="ECO:0000256" key="8">
    <source>
        <dbReference type="ARBA" id="ARBA00047899"/>
    </source>
</evidence>
<name>Q245S5_TETTS</name>
<gene>
    <name evidence="12" type="ORF">TTHERM_00245740</name>
</gene>
<keyword evidence="7 10" id="KW-0067">ATP-binding</keyword>
<evidence type="ECO:0000313" key="13">
    <source>
        <dbReference type="Proteomes" id="UP000009168"/>
    </source>
</evidence>
<evidence type="ECO:0000256" key="7">
    <source>
        <dbReference type="ARBA" id="ARBA00022840"/>
    </source>
</evidence>
<dbReference type="GO" id="GO:0004674">
    <property type="term" value="F:protein serine/threonine kinase activity"/>
    <property type="evidence" value="ECO:0007669"/>
    <property type="project" value="UniProtKB-KW"/>
</dbReference>
<evidence type="ECO:0000256" key="1">
    <source>
        <dbReference type="ARBA" id="ARBA00010886"/>
    </source>
</evidence>
<accession>Q245S5</accession>
<dbReference type="eggNOG" id="KOG0591">
    <property type="taxonomic scope" value="Eukaryota"/>
</dbReference>
<dbReference type="SMART" id="SM00220">
    <property type="entry name" value="S_TKc"/>
    <property type="match status" value="1"/>
</dbReference>
<comment type="catalytic activity">
    <reaction evidence="9">
        <text>L-seryl-[protein] + ATP = O-phospho-L-seryl-[protein] + ADP + H(+)</text>
        <dbReference type="Rhea" id="RHEA:17989"/>
        <dbReference type="Rhea" id="RHEA-COMP:9863"/>
        <dbReference type="Rhea" id="RHEA-COMP:11604"/>
        <dbReference type="ChEBI" id="CHEBI:15378"/>
        <dbReference type="ChEBI" id="CHEBI:29999"/>
        <dbReference type="ChEBI" id="CHEBI:30616"/>
        <dbReference type="ChEBI" id="CHEBI:83421"/>
        <dbReference type="ChEBI" id="CHEBI:456216"/>
        <dbReference type="EC" id="2.7.11.1"/>
    </reaction>
</comment>
<protein>
    <recommendedName>
        <fullName evidence="2">non-specific serine/threonine protein kinase</fullName>
        <ecNumber evidence="2">2.7.11.1</ecNumber>
    </recommendedName>
</protein>
<organism evidence="12 13">
    <name type="scientific">Tetrahymena thermophila (strain SB210)</name>
    <dbReference type="NCBI Taxonomy" id="312017"/>
    <lineage>
        <taxon>Eukaryota</taxon>
        <taxon>Sar</taxon>
        <taxon>Alveolata</taxon>
        <taxon>Ciliophora</taxon>
        <taxon>Intramacronucleata</taxon>
        <taxon>Oligohymenophorea</taxon>
        <taxon>Hymenostomatida</taxon>
        <taxon>Tetrahymenina</taxon>
        <taxon>Tetrahymenidae</taxon>
        <taxon>Tetrahymena</taxon>
    </lineage>
</organism>
<dbReference type="PROSITE" id="PS50011">
    <property type="entry name" value="PROTEIN_KINASE_DOM"/>
    <property type="match status" value="1"/>
</dbReference>
<dbReference type="OMA" id="AICEGPA"/>
<dbReference type="InterPro" id="IPR017441">
    <property type="entry name" value="Protein_kinase_ATP_BS"/>
</dbReference>
<evidence type="ECO:0000256" key="2">
    <source>
        <dbReference type="ARBA" id="ARBA00012513"/>
    </source>
</evidence>
<feature type="domain" description="Protein kinase" evidence="11">
    <location>
        <begin position="6"/>
        <end position="262"/>
    </location>
</feature>
<dbReference type="RefSeq" id="XP_001023803.1">
    <property type="nucleotide sequence ID" value="XM_001023803.3"/>
</dbReference>
<dbReference type="Gene3D" id="1.10.510.10">
    <property type="entry name" value="Transferase(Phosphotransferase) domain 1"/>
    <property type="match status" value="1"/>
</dbReference>
<dbReference type="PROSITE" id="PS00107">
    <property type="entry name" value="PROTEIN_KINASE_ATP"/>
    <property type="match status" value="1"/>
</dbReference>
<dbReference type="InParanoid" id="Q245S5"/>
<comment type="similarity">
    <text evidence="1">Belongs to the protein kinase superfamily. NEK Ser/Thr protein kinase family. NIMA subfamily.</text>
</comment>
<dbReference type="EMBL" id="GG662474">
    <property type="protein sequence ID" value="EAS03558.1"/>
    <property type="molecule type" value="Genomic_DNA"/>
</dbReference>
<evidence type="ECO:0000256" key="10">
    <source>
        <dbReference type="PROSITE-ProRule" id="PRU10141"/>
    </source>
</evidence>
<evidence type="ECO:0000256" key="4">
    <source>
        <dbReference type="ARBA" id="ARBA00022679"/>
    </source>
</evidence>
<dbReference type="Pfam" id="PF00069">
    <property type="entry name" value="Pkinase"/>
    <property type="match status" value="1"/>
</dbReference>
<dbReference type="InterPro" id="IPR008271">
    <property type="entry name" value="Ser/Thr_kinase_AS"/>
</dbReference>
<keyword evidence="13" id="KW-1185">Reference proteome</keyword>
<reference evidence="13" key="1">
    <citation type="journal article" date="2006" name="PLoS Biol.">
        <title>Macronuclear genome sequence of the ciliate Tetrahymena thermophila, a model eukaryote.</title>
        <authorList>
            <person name="Eisen J.A."/>
            <person name="Coyne R.S."/>
            <person name="Wu M."/>
            <person name="Wu D."/>
            <person name="Thiagarajan M."/>
            <person name="Wortman J.R."/>
            <person name="Badger J.H."/>
            <person name="Ren Q."/>
            <person name="Amedeo P."/>
            <person name="Jones K.M."/>
            <person name="Tallon L.J."/>
            <person name="Delcher A.L."/>
            <person name="Salzberg S.L."/>
            <person name="Silva J.C."/>
            <person name="Haas B.J."/>
            <person name="Majoros W.H."/>
            <person name="Farzad M."/>
            <person name="Carlton J.M."/>
            <person name="Smith R.K. Jr."/>
            <person name="Garg J."/>
            <person name="Pearlman R.E."/>
            <person name="Karrer K.M."/>
            <person name="Sun L."/>
            <person name="Manning G."/>
            <person name="Elde N.C."/>
            <person name="Turkewitz A.P."/>
            <person name="Asai D.J."/>
            <person name="Wilkes D.E."/>
            <person name="Wang Y."/>
            <person name="Cai H."/>
            <person name="Collins K."/>
            <person name="Stewart B.A."/>
            <person name="Lee S.R."/>
            <person name="Wilamowska K."/>
            <person name="Weinberg Z."/>
            <person name="Ruzzo W.L."/>
            <person name="Wloga D."/>
            <person name="Gaertig J."/>
            <person name="Frankel J."/>
            <person name="Tsao C.-C."/>
            <person name="Gorovsky M.A."/>
            <person name="Keeling P.J."/>
            <person name="Waller R.F."/>
            <person name="Patron N.J."/>
            <person name="Cherry J.M."/>
            <person name="Stover N.A."/>
            <person name="Krieger C.J."/>
            <person name="del Toro C."/>
            <person name="Ryder H.F."/>
            <person name="Williamson S.C."/>
            <person name="Barbeau R.A."/>
            <person name="Hamilton E.P."/>
            <person name="Orias E."/>
        </authorList>
    </citation>
    <scope>NUCLEOTIDE SEQUENCE [LARGE SCALE GENOMIC DNA]</scope>
    <source>
        <strain evidence="13">SB210</strain>
    </source>
</reference>
<dbReference type="STRING" id="312017.Q245S5"/>
<keyword evidence="3" id="KW-0723">Serine/threonine-protein kinase</keyword>
<proteinExistence type="inferred from homology"/>
<dbReference type="InterPro" id="IPR011009">
    <property type="entry name" value="Kinase-like_dom_sf"/>
</dbReference>
<dbReference type="HOGENOM" id="CLU_000288_183_1_1"/>
<evidence type="ECO:0000256" key="9">
    <source>
        <dbReference type="ARBA" id="ARBA00048679"/>
    </source>
</evidence>
<dbReference type="AlphaFoldDB" id="Q245S5"/>
<dbReference type="OrthoDB" id="248923at2759"/>